<reference evidence="1 2" key="1">
    <citation type="submission" date="2020-08" db="EMBL/GenBank/DDBJ databases">
        <title>Novel species isolated from subtropical streams in China.</title>
        <authorList>
            <person name="Lu H."/>
        </authorList>
    </citation>
    <scope>NUCLEOTIDE SEQUENCE [LARGE SCALE GENOMIC DNA]</scope>
    <source>
        <strain evidence="1 2">CY22W</strain>
    </source>
</reference>
<dbReference type="RefSeq" id="WP_186903904.1">
    <property type="nucleotide sequence ID" value="NZ_JACOGD010000005.1"/>
</dbReference>
<accession>A0ABR7A5P8</accession>
<dbReference type="EMBL" id="JACOGD010000005">
    <property type="protein sequence ID" value="MBC3932230.1"/>
    <property type="molecule type" value="Genomic_DNA"/>
</dbReference>
<organism evidence="1 2">
    <name type="scientific">Undibacterium curvum</name>
    <dbReference type="NCBI Taxonomy" id="2762294"/>
    <lineage>
        <taxon>Bacteria</taxon>
        <taxon>Pseudomonadati</taxon>
        <taxon>Pseudomonadota</taxon>
        <taxon>Betaproteobacteria</taxon>
        <taxon>Burkholderiales</taxon>
        <taxon>Oxalobacteraceae</taxon>
        <taxon>Undibacterium</taxon>
    </lineage>
</organism>
<protein>
    <submittedName>
        <fullName evidence="1">Uncharacterized protein</fullName>
    </submittedName>
</protein>
<name>A0ABR7A5P8_9BURK</name>
<gene>
    <name evidence="1" type="ORF">H8K43_11130</name>
</gene>
<evidence type="ECO:0000313" key="1">
    <source>
        <dbReference type="EMBL" id="MBC3932230.1"/>
    </source>
</evidence>
<keyword evidence="2" id="KW-1185">Reference proteome</keyword>
<sequence>MMKPTHSVGESLGHTGLRNDIEKAILKHAGLSKSSETDPAFLLRLVDATSESVELCGKLQRTAVLQARRSDIPWSEIGSVMGITRQAAQQRFAPEDFPELPADNTKRISGATALNEMDILKVEEKNGYHLIGFGPLFLTVMASNKIWEHCRLYSFKITSKRTQMETEGWIYVGTWFPFHYFKRIVSE</sequence>
<proteinExistence type="predicted"/>
<comment type="caution">
    <text evidence="1">The sequence shown here is derived from an EMBL/GenBank/DDBJ whole genome shotgun (WGS) entry which is preliminary data.</text>
</comment>
<dbReference type="Proteomes" id="UP000654304">
    <property type="component" value="Unassembled WGS sequence"/>
</dbReference>
<evidence type="ECO:0000313" key="2">
    <source>
        <dbReference type="Proteomes" id="UP000654304"/>
    </source>
</evidence>